<comment type="caution">
    <text evidence="1">The sequence shown here is derived from an EMBL/GenBank/DDBJ whole genome shotgun (WGS) entry which is preliminary data.</text>
</comment>
<evidence type="ECO:0000313" key="2">
    <source>
        <dbReference type="Proteomes" id="UP000180088"/>
    </source>
</evidence>
<dbReference type="AlphaFoldDB" id="A0A1S1WSH5"/>
<reference evidence="1 2" key="1">
    <citation type="submission" date="2016-09" db="EMBL/GenBank/DDBJ databases">
        <title>Chromobacterium muskegensis sp. nov., an insecticidal bacterium isolated from Sphagnum bogs.</title>
        <authorList>
            <person name="Sparks M.E."/>
            <person name="Blackburn M.B."/>
            <person name="Gundersen-Rindal D.E."/>
            <person name="Mitchell A."/>
            <person name="Farrar R."/>
            <person name="Kuhar D."/>
        </authorList>
    </citation>
    <scope>NUCLEOTIDE SEQUENCE [LARGE SCALE GENOMIC DNA]</scope>
    <source>
        <strain evidence="1 2">37-2</strain>
    </source>
</reference>
<name>A0A1S1WSH5_9NEIS</name>
<proteinExistence type="predicted"/>
<evidence type="ECO:0000313" key="1">
    <source>
        <dbReference type="EMBL" id="OHX10269.1"/>
    </source>
</evidence>
<protein>
    <submittedName>
        <fullName evidence="1">Uncharacterized protein</fullName>
    </submittedName>
</protein>
<accession>A0A1S1WSH5</accession>
<dbReference type="STRING" id="1903179.BI347_20960"/>
<organism evidence="1 2">
    <name type="scientific">Chromobacterium sphagni</name>
    <dbReference type="NCBI Taxonomy" id="1903179"/>
    <lineage>
        <taxon>Bacteria</taxon>
        <taxon>Pseudomonadati</taxon>
        <taxon>Pseudomonadota</taxon>
        <taxon>Betaproteobacteria</taxon>
        <taxon>Neisseriales</taxon>
        <taxon>Chromobacteriaceae</taxon>
        <taxon>Chromobacterium</taxon>
    </lineage>
</organism>
<dbReference type="Proteomes" id="UP000180088">
    <property type="component" value="Unassembled WGS sequence"/>
</dbReference>
<gene>
    <name evidence="1" type="ORF">BI347_20960</name>
</gene>
<sequence>MVSMMSCWMIGSYVSEVMNLRYAAERMLKPCYVSFINSCLESQKGSLLLGRAFIQQQSNPVARVNPFLTRRNFKAD</sequence>
<dbReference type="EMBL" id="MKCS01000004">
    <property type="protein sequence ID" value="OHX10269.1"/>
    <property type="molecule type" value="Genomic_DNA"/>
</dbReference>